<dbReference type="Pfam" id="PF06966">
    <property type="entry name" value="DUF1295"/>
    <property type="match status" value="1"/>
</dbReference>
<keyword evidence="1" id="KW-0472">Membrane</keyword>
<feature type="transmembrane region" description="Helical" evidence="1">
    <location>
        <begin position="6"/>
        <end position="24"/>
    </location>
</feature>
<feature type="transmembrane region" description="Helical" evidence="1">
    <location>
        <begin position="135"/>
        <end position="156"/>
    </location>
</feature>
<dbReference type="PANTHER" id="PTHR32251:SF17">
    <property type="entry name" value="STEROID 5-ALPHA REDUCTASE C-TERMINAL DOMAIN-CONTAINING PROTEIN"/>
    <property type="match status" value="1"/>
</dbReference>
<accession>A0ABS8JMG9</accession>
<gene>
    <name evidence="2" type="ORF">LJ656_00730</name>
</gene>
<feature type="transmembrane region" description="Helical" evidence="1">
    <location>
        <begin position="36"/>
        <end position="56"/>
    </location>
</feature>
<keyword evidence="1" id="KW-0812">Transmembrane</keyword>
<dbReference type="EMBL" id="JAJITD010000001">
    <property type="protein sequence ID" value="MCC8391099.1"/>
    <property type="molecule type" value="Genomic_DNA"/>
</dbReference>
<keyword evidence="1" id="KW-1133">Transmembrane helix</keyword>
<dbReference type="PROSITE" id="PS50244">
    <property type="entry name" value="S5A_REDUCTASE"/>
    <property type="match status" value="1"/>
</dbReference>
<evidence type="ECO:0000313" key="3">
    <source>
        <dbReference type="Proteomes" id="UP001431019"/>
    </source>
</evidence>
<dbReference type="Gene3D" id="1.20.120.1630">
    <property type="match status" value="1"/>
</dbReference>
<keyword evidence="3" id="KW-1185">Reference proteome</keyword>
<proteinExistence type="predicted"/>
<evidence type="ECO:0000313" key="2">
    <source>
        <dbReference type="EMBL" id="MCC8391099.1"/>
    </source>
</evidence>
<name>A0ABS8JMG9_9BURK</name>
<protein>
    <submittedName>
        <fullName evidence="2">DUF1295 domain-containing protein</fullName>
    </submittedName>
</protein>
<dbReference type="RefSeq" id="WP_230507335.1">
    <property type="nucleotide sequence ID" value="NZ_JAJITD010000001.1"/>
</dbReference>
<dbReference type="PANTHER" id="PTHR32251">
    <property type="entry name" value="3-OXO-5-ALPHA-STEROID 4-DEHYDROGENASE"/>
    <property type="match status" value="1"/>
</dbReference>
<reference evidence="2 3" key="1">
    <citation type="submission" date="2021-11" db="EMBL/GenBank/DDBJ databases">
        <authorList>
            <person name="Oh E.-T."/>
            <person name="Kim S.-B."/>
        </authorList>
    </citation>
    <scope>NUCLEOTIDE SEQUENCE [LARGE SCALE GENOMIC DNA]</scope>
    <source>
        <strain evidence="2 3">MMS20-SJTR3</strain>
    </source>
</reference>
<feature type="transmembrane region" description="Helical" evidence="1">
    <location>
        <begin position="105"/>
        <end position="129"/>
    </location>
</feature>
<comment type="caution">
    <text evidence="2">The sequence shown here is derived from an EMBL/GenBank/DDBJ whole genome shotgun (WGS) entry which is preliminary data.</text>
</comment>
<sequence>MSVIAGIAVAAAGLVLMFGAVWLWQLRTANAGMIDPVWAAGLGAIAVFAGVAGNGAGLNRSLVAMGGGVWGMRLALHLWCRNAAGPEDARYQRFRDEWGVAAPRNFFWFFQLQAVVALLLAIAFFVPAWSAQSASAASAAGAVLVWVIAVAGEALADRQLARFVARPSNHGQVCREGMWRYSRHPNYFFECVHWFAYTVLSIRLPFGWLTLAPPLLMAWLLMKVSGIPLLEAHLARTRAGYDDYLRSTSALVPWPPRRK</sequence>
<evidence type="ECO:0000256" key="1">
    <source>
        <dbReference type="SAM" id="Phobius"/>
    </source>
</evidence>
<dbReference type="Proteomes" id="UP001431019">
    <property type="component" value="Unassembled WGS sequence"/>
</dbReference>
<dbReference type="InterPro" id="IPR010721">
    <property type="entry name" value="UstE-like"/>
</dbReference>
<organism evidence="2 3">
    <name type="scientific">Paraburkholderia sejongensis</name>
    <dbReference type="NCBI Taxonomy" id="2886946"/>
    <lineage>
        <taxon>Bacteria</taxon>
        <taxon>Pseudomonadati</taxon>
        <taxon>Pseudomonadota</taxon>
        <taxon>Betaproteobacteria</taxon>
        <taxon>Burkholderiales</taxon>
        <taxon>Burkholderiaceae</taxon>
        <taxon>Paraburkholderia</taxon>
    </lineage>
</organism>